<evidence type="ECO:0000313" key="3">
    <source>
        <dbReference type="EMBL" id="KAH8030690.1"/>
    </source>
</evidence>
<feature type="domain" description="Fibronectin type-III" evidence="2">
    <location>
        <begin position="1415"/>
        <end position="1477"/>
    </location>
</feature>
<sequence>MIMRDAVVESSGNFDHLGFFNVHPNLSTWTYNISASIGNAAAAAEIRPRDLQGQSCPMPSNLDASDVAYNTITFRWDVTKYIPSPVHCTCMSPGNYGESCSASNTPKVCTTGVTGYTRTQSSLGVYTNYTMCVQTQCSASNFSTAVCRNFRTSPLAPSQPYQIFATKHSPSSLDVSWRFPTALNGPLDGYRIRWCQASNCVPSQEILPDRRTRDFRVTGLQPYRQYHVYVSGFNVDSHSGQTLYGAEASLSEYTLPTYPSEPSLSFTKVSTSQVNVVVGVPKYTNGPINGYVLTWCPKLRCYGDYVNTREIAQSNAGTQSVTGLQPWTEYEFTVRAFNTIPTDSRRAYSEEVKGTVVPMPFYPSRPIDLQVVRTRATAVDVSWKAPADPAGPMAGYRVRICPELGTCPAIGLVSRHKTLSKNVHNHSFYGLEPYAKYQVQVSAFNSLPDEKTAEGDVAVVSVSTTPSDDDTAVSSVFLEGDATSAQISDLLPYTSYAIRVARVNVDGNTTLEGAAAHGEGITDPEPSPPPLDLTVVAVKINDTVSSLTCSWSTPNATVNPPVEGYHLRVCVAQNATDCWDGHTTAEQLSYVVEAVPNFEDYVVTVNAYVLNHGRIVVGELATATASTAAPEVPEIASVNATAVNATTIYVEWKPVDSVNELEIVYNATALSEYGAKVSQVFVRESSAAFTELQAWTSYTIQVSACVKRGSKQHCGTATSVVVRTSPTESSMPTSIRTSTNGTAIQITWEEPLHPNGPLMGYRLTWWLNNATVNDSNGSADLPKKTILLKGPVTSHVIDELQSAATYVIEIRRVNRDNSTLLEGASARVEASTTPNTYPPPQDAKFTIRRLNTSHFAINLTWQPPHALLKADIERYEVFIQRIEEGKSSVVFTANAVTPDYTMIVTNMNPFVEYIVQIRAYARFGNTVVKGESAEVRVNVNANYLLVVSDVEVYTSSDAVATLISTETGQQIEGIVVSSLEATFTGLKLHTNYTAWVKACDVRGHVRKCGDLVEARFETPKQDVTPRPTDFSVVAVNSTTLKVTWELPKLSPEVDVTEYRILWWPSATNETPESTVDGHTGIHLASANESKFVITGLEAYKSYDVEIYIFYLENSVVKNVSVISRMQDKKQVLIHTVNSTAIKVVLDQHALLEPHLEGFKISCFIIANLQSFEGYNVEVAKVFTDGSSQWEAVTARSETVTDPKPFAKPTGVVLDSSSSGATSSLVIKWNAPTTPSDTPVEGYIVSICPRYETPKRTAACHTYNTSSSSMLVEASGLRSFTEYAVEITAYVTINGRVIKGDNYVTVAMTSPPPIPAIENPVVLNTVEGTSVKVSWIRPEALREYDVVYEVVLTEDASGRVLYKTETNATETTLESLDVSTEYTVTIIACLVSGIQRKCGNSSTTLFKTASKDVSKEPIHLHIKAVNSSALLVTWPTPLTNATTIEGYVVTWWKENETLPDGVTYSKDVPSDRTSFIIN</sequence>
<dbReference type="Pfam" id="PF00041">
    <property type="entry name" value="fn3"/>
    <property type="match status" value="7"/>
</dbReference>
<name>A0A9J6E8Q1_RHIMP</name>
<feature type="domain" description="Fibronectin type-III" evidence="2">
    <location>
        <begin position="156"/>
        <end position="260"/>
    </location>
</feature>
<dbReference type="VEuPathDB" id="VectorBase:LOC119165291"/>
<feature type="domain" description="Fibronectin type-III" evidence="2">
    <location>
        <begin position="365"/>
        <end position="468"/>
    </location>
</feature>
<gene>
    <name evidence="3" type="ORF">HPB51_011477</name>
</gene>
<dbReference type="Proteomes" id="UP000821866">
    <property type="component" value="Chromosome 3"/>
</dbReference>
<evidence type="ECO:0000256" key="1">
    <source>
        <dbReference type="ARBA" id="ARBA00022737"/>
    </source>
</evidence>
<reference evidence="3" key="2">
    <citation type="submission" date="2021-09" db="EMBL/GenBank/DDBJ databases">
        <authorList>
            <person name="Jia N."/>
            <person name="Wang J."/>
            <person name="Shi W."/>
            <person name="Du L."/>
            <person name="Sun Y."/>
            <person name="Zhan W."/>
            <person name="Jiang J."/>
            <person name="Wang Q."/>
            <person name="Zhang B."/>
            <person name="Ji P."/>
            <person name="Sakyi L.B."/>
            <person name="Cui X."/>
            <person name="Yuan T."/>
            <person name="Jiang B."/>
            <person name="Yang W."/>
            <person name="Lam T.T.-Y."/>
            <person name="Chang Q."/>
            <person name="Ding S."/>
            <person name="Wang X."/>
            <person name="Zhu J."/>
            <person name="Ruan X."/>
            <person name="Zhao L."/>
            <person name="Wei J."/>
            <person name="Que T."/>
            <person name="Du C."/>
            <person name="Cheng J."/>
            <person name="Dai P."/>
            <person name="Han X."/>
            <person name="Huang E."/>
            <person name="Gao Y."/>
            <person name="Liu J."/>
            <person name="Shao H."/>
            <person name="Ye R."/>
            <person name="Li L."/>
            <person name="Wei W."/>
            <person name="Wang X."/>
            <person name="Wang C."/>
            <person name="Huo Q."/>
            <person name="Li W."/>
            <person name="Guo W."/>
            <person name="Chen H."/>
            <person name="Chen S."/>
            <person name="Zhou L."/>
            <person name="Zhou L."/>
            <person name="Ni X."/>
            <person name="Tian J."/>
            <person name="Zhou Y."/>
            <person name="Sheng Y."/>
            <person name="Liu T."/>
            <person name="Pan Y."/>
            <person name="Xia L."/>
            <person name="Li J."/>
            <person name="Zhao F."/>
            <person name="Cao W."/>
        </authorList>
    </citation>
    <scope>NUCLEOTIDE SEQUENCE</scope>
    <source>
        <strain evidence="3">Rmic-2018</strain>
        <tissue evidence="3">Larvae</tissue>
    </source>
</reference>
<dbReference type="InterPro" id="IPR036116">
    <property type="entry name" value="FN3_sf"/>
</dbReference>
<organism evidence="3 4">
    <name type="scientific">Rhipicephalus microplus</name>
    <name type="common">Cattle tick</name>
    <name type="synonym">Boophilus microplus</name>
    <dbReference type="NCBI Taxonomy" id="6941"/>
    <lineage>
        <taxon>Eukaryota</taxon>
        <taxon>Metazoa</taxon>
        <taxon>Ecdysozoa</taxon>
        <taxon>Arthropoda</taxon>
        <taxon>Chelicerata</taxon>
        <taxon>Arachnida</taxon>
        <taxon>Acari</taxon>
        <taxon>Parasitiformes</taxon>
        <taxon>Ixodida</taxon>
        <taxon>Ixodoidea</taxon>
        <taxon>Ixodidae</taxon>
        <taxon>Rhipicephalinae</taxon>
        <taxon>Rhipicephalus</taxon>
        <taxon>Boophilus</taxon>
    </lineage>
</organism>
<protein>
    <recommendedName>
        <fullName evidence="2">Fibronectin type-III domain-containing protein</fullName>
    </recommendedName>
</protein>
<dbReference type="Gene3D" id="2.60.40.10">
    <property type="entry name" value="Immunoglobulins"/>
    <property type="match status" value="12"/>
</dbReference>
<dbReference type="PANTHER" id="PTHR46708:SF2">
    <property type="entry name" value="FIBRONECTIN TYPE-III DOMAIN-CONTAINING PROTEIN"/>
    <property type="match status" value="1"/>
</dbReference>
<dbReference type="InterPro" id="IPR013783">
    <property type="entry name" value="Ig-like_fold"/>
</dbReference>
<dbReference type="CDD" id="cd00063">
    <property type="entry name" value="FN3"/>
    <property type="match status" value="9"/>
</dbReference>
<dbReference type="InterPro" id="IPR050991">
    <property type="entry name" value="ECM_Regulatory_Proteins"/>
</dbReference>
<evidence type="ECO:0000313" key="4">
    <source>
        <dbReference type="Proteomes" id="UP000821866"/>
    </source>
</evidence>
<feature type="domain" description="Fibronectin type-III" evidence="2">
    <location>
        <begin position="728"/>
        <end position="836"/>
    </location>
</feature>
<feature type="domain" description="Fibronectin type-III" evidence="2">
    <location>
        <begin position="634"/>
        <end position="727"/>
    </location>
</feature>
<dbReference type="SUPFAM" id="SSF49265">
    <property type="entry name" value="Fibronectin type III"/>
    <property type="match status" value="8"/>
</dbReference>
<evidence type="ECO:0000259" key="2">
    <source>
        <dbReference type="PROSITE" id="PS50853"/>
    </source>
</evidence>
<dbReference type="EMBL" id="JABSTU010000005">
    <property type="protein sequence ID" value="KAH8030690.1"/>
    <property type="molecule type" value="Genomic_DNA"/>
</dbReference>
<dbReference type="PROSITE" id="PS50853">
    <property type="entry name" value="FN3"/>
    <property type="match status" value="11"/>
</dbReference>
<dbReference type="InterPro" id="IPR003961">
    <property type="entry name" value="FN3_dom"/>
</dbReference>
<accession>A0A9J6E8Q1</accession>
<keyword evidence="4" id="KW-1185">Reference proteome</keyword>
<reference evidence="3" key="1">
    <citation type="journal article" date="2020" name="Cell">
        <title>Large-Scale Comparative Analyses of Tick Genomes Elucidate Their Genetic Diversity and Vector Capacities.</title>
        <authorList>
            <consortium name="Tick Genome and Microbiome Consortium (TIGMIC)"/>
            <person name="Jia N."/>
            <person name="Wang J."/>
            <person name="Shi W."/>
            <person name="Du L."/>
            <person name="Sun Y."/>
            <person name="Zhan W."/>
            <person name="Jiang J.F."/>
            <person name="Wang Q."/>
            <person name="Zhang B."/>
            <person name="Ji P."/>
            <person name="Bell-Sakyi L."/>
            <person name="Cui X.M."/>
            <person name="Yuan T.T."/>
            <person name="Jiang B.G."/>
            <person name="Yang W.F."/>
            <person name="Lam T.T."/>
            <person name="Chang Q.C."/>
            <person name="Ding S.J."/>
            <person name="Wang X.J."/>
            <person name="Zhu J.G."/>
            <person name="Ruan X.D."/>
            <person name="Zhao L."/>
            <person name="Wei J.T."/>
            <person name="Ye R.Z."/>
            <person name="Que T.C."/>
            <person name="Du C.H."/>
            <person name="Zhou Y.H."/>
            <person name="Cheng J.X."/>
            <person name="Dai P.F."/>
            <person name="Guo W.B."/>
            <person name="Han X.H."/>
            <person name="Huang E.J."/>
            <person name="Li L.F."/>
            <person name="Wei W."/>
            <person name="Gao Y.C."/>
            <person name="Liu J.Z."/>
            <person name="Shao H.Z."/>
            <person name="Wang X."/>
            <person name="Wang C.C."/>
            <person name="Yang T.C."/>
            <person name="Huo Q.B."/>
            <person name="Li W."/>
            <person name="Chen H.Y."/>
            <person name="Chen S.E."/>
            <person name="Zhou L.G."/>
            <person name="Ni X.B."/>
            <person name="Tian J.H."/>
            <person name="Sheng Y."/>
            <person name="Liu T."/>
            <person name="Pan Y.S."/>
            <person name="Xia L.Y."/>
            <person name="Li J."/>
            <person name="Zhao F."/>
            <person name="Cao W.C."/>
        </authorList>
    </citation>
    <scope>NUCLEOTIDE SEQUENCE</scope>
    <source>
        <strain evidence="3">Rmic-2018</strain>
    </source>
</reference>
<dbReference type="PANTHER" id="PTHR46708">
    <property type="entry name" value="TENASCIN"/>
    <property type="match status" value="1"/>
</dbReference>
<feature type="domain" description="Fibronectin type-III" evidence="2">
    <location>
        <begin position="839"/>
        <end position="940"/>
    </location>
</feature>
<keyword evidence="1" id="KW-0677">Repeat</keyword>
<comment type="caution">
    <text evidence="3">The sequence shown here is derived from an EMBL/GenBank/DDBJ whole genome shotgun (WGS) entry which is preliminary data.</text>
</comment>
<feature type="domain" description="Fibronectin type-III" evidence="2">
    <location>
        <begin position="1315"/>
        <end position="1411"/>
    </location>
</feature>
<dbReference type="SMART" id="SM00060">
    <property type="entry name" value="FN3"/>
    <property type="match status" value="12"/>
</dbReference>
<proteinExistence type="predicted"/>
<feature type="domain" description="Fibronectin type-III" evidence="2">
    <location>
        <begin position="1026"/>
        <end position="1130"/>
    </location>
</feature>
<feature type="domain" description="Fibronectin type-III" evidence="2">
    <location>
        <begin position="261"/>
        <end position="360"/>
    </location>
</feature>
<feature type="domain" description="Fibronectin type-III" evidence="2">
    <location>
        <begin position="1207"/>
        <end position="1312"/>
    </location>
</feature>
<feature type="domain" description="Fibronectin type-III" evidence="2">
    <location>
        <begin position="529"/>
        <end position="631"/>
    </location>
</feature>